<dbReference type="PANTHER" id="PTHR34301">
    <property type="entry name" value="DNA-BINDING PROTEIN-RELATED"/>
    <property type="match status" value="1"/>
</dbReference>
<protein>
    <submittedName>
        <fullName evidence="2">ATPase AAA</fullName>
    </submittedName>
</protein>
<dbReference type="Proteomes" id="UP001319921">
    <property type="component" value="Chromosome"/>
</dbReference>
<reference evidence="2 3" key="1">
    <citation type="journal article" date="2022" name="Microbiol. Resour. Announc.">
        <title>Complete Genome Sequence of the Hyperthermophilic and Acidophilic Archaeon Saccharolobus caldissimus Strain HS-3T.</title>
        <authorList>
            <person name="Sakai H.D."/>
            <person name="Kurosawa N."/>
        </authorList>
    </citation>
    <scope>NUCLEOTIDE SEQUENCE [LARGE SCALE GENOMIC DNA]</scope>
    <source>
        <strain evidence="2 3">JCM32116</strain>
    </source>
</reference>
<gene>
    <name evidence="2" type="ORF">SACC_17200</name>
</gene>
<dbReference type="Gene3D" id="1.10.10.10">
    <property type="entry name" value="Winged helix-like DNA-binding domain superfamily/Winged helix DNA-binding domain"/>
    <property type="match status" value="1"/>
</dbReference>
<dbReference type="GO" id="GO:0005524">
    <property type="term" value="F:ATP binding"/>
    <property type="evidence" value="ECO:0007669"/>
    <property type="project" value="InterPro"/>
</dbReference>
<dbReference type="Gene3D" id="1.10.8.60">
    <property type="match status" value="1"/>
</dbReference>
<dbReference type="InterPro" id="IPR011579">
    <property type="entry name" value="ATPase_dom"/>
</dbReference>
<dbReference type="GeneID" id="68866451"/>
<evidence type="ECO:0000259" key="1">
    <source>
        <dbReference type="Pfam" id="PF01637"/>
    </source>
</evidence>
<feature type="domain" description="ATPase" evidence="1">
    <location>
        <begin position="15"/>
        <end position="263"/>
    </location>
</feature>
<dbReference type="SUPFAM" id="SSF52540">
    <property type="entry name" value="P-loop containing nucleoside triphosphate hydrolases"/>
    <property type="match status" value="1"/>
</dbReference>
<evidence type="ECO:0000313" key="2">
    <source>
        <dbReference type="EMBL" id="BDB98703.1"/>
    </source>
</evidence>
<dbReference type="PANTHER" id="PTHR34301:SF8">
    <property type="entry name" value="ATPASE DOMAIN-CONTAINING PROTEIN"/>
    <property type="match status" value="1"/>
</dbReference>
<proteinExistence type="predicted"/>
<dbReference type="RefSeq" id="WP_229569080.1">
    <property type="nucleotide sequence ID" value="NZ_AP025226.1"/>
</dbReference>
<dbReference type="InterPro" id="IPR036390">
    <property type="entry name" value="WH_DNA-bd_sf"/>
</dbReference>
<dbReference type="Gene3D" id="3.40.50.300">
    <property type="entry name" value="P-loop containing nucleotide triphosphate hydrolases"/>
    <property type="match status" value="1"/>
</dbReference>
<dbReference type="InterPro" id="IPR036388">
    <property type="entry name" value="WH-like_DNA-bd_sf"/>
</dbReference>
<name>A0AAQ4CSC2_9CREN</name>
<dbReference type="KEGG" id="scas:SACC_17200"/>
<dbReference type="SUPFAM" id="SSF46785">
    <property type="entry name" value="Winged helix' DNA-binding domain"/>
    <property type="match status" value="1"/>
</dbReference>
<organism evidence="2 3">
    <name type="scientific">Saccharolobus caldissimus</name>
    <dbReference type="NCBI Taxonomy" id="1702097"/>
    <lineage>
        <taxon>Archaea</taxon>
        <taxon>Thermoproteota</taxon>
        <taxon>Thermoprotei</taxon>
        <taxon>Sulfolobales</taxon>
        <taxon>Sulfolobaceae</taxon>
        <taxon>Saccharolobus</taxon>
    </lineage>
</organism>
<dbReference type="EMBL" id="AP025226">
    <property type="protein sequence ID" value="BDB98703.1"/>
    <property type="molecule type" value="Genomic_DNA"/>
</dbReference>
<sequence length="389" mass="44981">MLFDVRPKEDRKDLYDRDKEIDEIKESVERKVWIAVYGMRRVGKTSVVNVAVNDPKYLVIKLNLMRIYNPKKKRYPKSSFISLFLESINEVIKKYTLGGRLTRLISNILGIDENSFIEFNLVKIRARLKRFRGDDVNSVVRELDLLAGDNKKTLILIFDEAQELMKVNGINFSSIFHDIYDYCKNTTVVFTGSSAGILENMLKSLEYEKPFFGRFIRRIRIEKFDERLSRDFLLKGFEEEGVKVTEDVIEKALKRFDGIPGWLTFFGSEYSFRVKHGEKADVEIIEKMAIEEVRKEIRDFILGTQSPERYSATILALDRLGGKGSVAEVTKVVNTILEEVPEPRIYEILNRLVDMGFIEKVGDEYFLPKDEPNRKGLVLASKDVLASPS</sequence>
<keyword evidence="3" id="KW-1185">Reference proteome</keyword>
<accession>A0AAQ4CSC2</accession>
<evidence type="ECO:0000313" key="3">
    <source>
        <dbReference type="Proteomes" id="UP001319921"/>
    </source>
</evidence>
<dbReference type="AlphaFoldDB" id="A0AAQ4CSC2"/>
<dbReference type="Pfam" id="PF01637">
    <property type="entry name" value="ATPase_2"/>
    <property type="match status" value="1"/>
</dbReference>
<dbReference type="InterPro" id="IPR027417">
    <property type="entry name" value="P-loop_NTPase"/>
</dbReference>